<proteinExistence type="predicted"/>
<evidence type="ECO:0000313" key="2">
    <source>
        <dbReference type="EMBL" id="OAG19406.1"/>
    </source>
</evidence>
<reference evidence="2 3" key="1">
    <citation type="submission" date="2016-05" db="EMBL/GenBank/DDBJ databases">
        <title>Comparative analysis of secretome profiles of manganese(II)-oxidizing ascomycete fungi.</title>
        <authorList>
            <consortium name="DOE Joint Genome Institute"/>
            <person name="Zeiner C.A."/>
            <person name="Purvine S.O."/>
            <person name="Zink E.M."/>
            <person name="Wu S."/>
            <person name="Pasa-Tolic L."/>
            <person name="Chaput D.L."/>
            <person name="Haridas S."/>
            <person name="Grigoriev I.V."/>
            <person name="Santelli C.M."/>
            <person name="Hansel C.M."/>
        </authorList>
    </citation>
    <scope>NUCLEOTIDE SEQUENCE [LARGE SCALE GENOMIC DNA]</scope>
    <source>
        <strain evidence="2 3">SRC1lrK2f</strain>
    </source>
</reference>
<dbReference type="AlphaFoldDB" id="A0A177DIT1"/>
<protein>
    <submittedName>
        <fullName evidence="2">Uncharacterized protein</fullName>
    </submittedName>
</protein>
<dbReference type="KEGG" id="aalt:CC77DRAFT_164022"/>
<dbReference type="RefSeq" id="XP_018384827.1">
    <property type="nucleotide sequence ID" value="XM_018530368.1"/>
</dbReference>
<sequence>MGDLASVRSLYRSEVQNRIISATLHTLAWMLSHSHPICRHALLLPDTLTHAVALAISERARPTPRTNKRLPLLINTPKSCTHLLLTYYFFYTRLKESTRSPSTSKQLNPHLRSSQPHSLTTSYHIAMSIFKNLLATTAIVNVAFAGTAYSSDVASVVTFIQLVTSVTFVDPPAASSSTHCNTLTVTEVAPPSTVTVVAPPSGASGTDIPESSKSDGMTIQTSIPSSTISKVFGTETCTHVTSGKAVIAISCNMPSSSSSNIL</sequence>
<dbReference type="GeneID" id="29115962"/>
<evidence type="ECO:0000313" key="3">
    <source>
        <dbReference type="Proteomes" id="UP000077248"/>
    </source>
</evidence>
<dbReference type="Proteomes" id="UP000077248">
    <property type="component" value="Unassembled WGS sequence"/>
</dbReference>
<organism evidence="2 3">
    <name type="scientific">Alternaria alternata</name>
    <name type="common">Alternaria rot fungus</name>
    <name type="synonym">Torula alternata</name>
    <dbReference type="NCBI Taxonomy" id="5599"/>
    <lineage>
        <taxon>Eukaryota</taxon>
        <taxon>Fungi</taxon>
        <taxon>Dikarya</taxon>
        <taxon>Ascomycota</taxon>
        <taxon>Pezizomycotina</taxon>
        <taxon>Dothideomycetes</taxon>
        <taxon>Pleosporomycetidae</taxon>
        <taxon>Pleosporales</taxon>
        <taxon>Pleosporineae</taxon>
        <taxon>Pleosporaceae</taxon>
        <taxon>Alternaria</taxon>
        <taxon>Alternaria sect. Alternaria</taxon>
        <taxon>Alternaria alternata complex</taxon>
    </lineage>
</organism>
<gene>
    <name evidence="2" type="ORF">CC77DRAFT_164022</name>
</gene>
<feature type="region of interest" description="Disordered" evidence="1">
    <location>
        <begin position="197"/>
        <end position="219"/>
    </location>
</feature>
<dbReference type="VEuPathDB" id="FungiDB:CC77DRAFT_164022"/>
<evidence type="ECO:0000256" key="1">
    <source>
        <dbReference type="SAM" id="MobiDB-lite"/>
    </source>
</evidence>
<name>A0A177DIT1_ALTAL</name>
<keyword evidence="3" id="KW-1185">Reference proteome</keyword>
<accession>A0A177DIT1</accession>
<dbReference type="EMBL" id="KV441481">
    <property type="protein sequence ID" value="OAG19406.1"/>
    <property type="molecule type" value="Genomic_DNA"/>
</dbReference>